<comment type="caution">
    <text evidence="1">The sequence shown here is derived from an EMBL/GenBank/DDBJ whole genome shotgun (WGS) entry which is preliminary data.</text>
</comment>
<evidence type="ECO:0000313" key="2">
    <source>
        <dbReference type="Proteomes" id="UP000830835"/>
    </source>
</evidence>
<gene>
    <name evidence="1" type="ORF">JX360_11530</name>
</gene>
<keyword evidence="2" id="KW-1185">Reference proteome</keyword>
<protein>
    <submittedName>
        <fullName evidence="1">Uncharacterized protein</fullName>
    </submittedName>
</protein>
<dbReference type="EMBL" id="JAFIRA010000030">
    <property type="protein sequence ID" value="MCJ2543532.1"/>
    <property type="molecule type" value="Genomic_DNA"/>
</dbReference>
<reference evidence="1" key="1">
    <citation type="submission" date="2021-02" db="EMBL/GenBank/DDBJ databases">
        <title>The CRISPR/cas machinery reduction and long-range gene transfer in the hot spring cyanobacterium Synechococcus.</title>
        <authorList>
            <person name="Dvorak P."/>
            <person name="Jahodarova E."/>
            <person name="Hasler P."/>
            <person name="Poulickova A."/>
        </authorList>
    </citation>
    <scope>NUCLEOTIDE SEQUENCE</scope>
    <source>
        <strain evidence="1">Rupite</strain>
    </source>
</reference>
<evidence type="ECO:0000313" key="1">
    <source>
        <dbReference type="EMBL" id="MCJ2543532.1"/>
    </source>
</evidence>
<sequence length="190" mass="21436">MAAAPLTPHLLENESFYENALCWLGRPQEAYRLLSEAVFPSVSSWVRGEVDSHSFNHWQPEDVRTFLYPVVALGEHETLVLSSEALLLCGIGNYYNPCDLAIVVFVQQPQELFSQLMQRIRRAEAIISRGPDVRMLSEQVNLAKRGRDYINTKYLVWPYALSGAAQDTLIKQGISIIRLSPQEAALPFAD</sequence>
<proteinExistence type="predicted"/>
<dbReference type="Proteomes" id="UP000830835">
    <property type="component" value="Unassembled WGS sequence"/>
</dbReference>
<name>A0ABT0CCL9_THEVL</name>
<organism evidence="1 2">
    <name type="scientific">Thermostichus vulcanus str. 'Rupite'</name>
    <dbReference type="NCBI Taxonomy" id="2813851"/>
    <lineage>
        <taxon>Bacteria</taxon>
        <taxon>Bacillati</taxon>
        <taxon>Cyanobacteriota</taxon>
        <taxon>Cyanophyceae</taxon>
        <taxon>Thermostichales</taxon>
        <taxon>Thermostichaceae</taxon>
        <taxon>Thermostichus</taxon>
    </lineage>
</organism>
<accession>A0ABT0CCL9</accession>
<dbReference type="RefSeq" id="WP_244350980.1">
    <property type="nucleotide sequence ID" value="NZ_JAFIRA010000030.1"/>
</dbReference>